<proteinExistence type="predicted"/>
<dbReference type="SUPFAM" id="SSF53474">
    <property type="entry name" value="alpha/beta-Hydrolases"/>
    <property type="match status" value="1"/>
</dbReference>
<evidence type="ECO:0000256" key="1">
    <source>
        <dbReference type="ARBA" id="ARBA00022801"/>
    </source>
</evidence>
<dbReference type="Gene3D" id="3.40.50.1820">
    <property type="entry name" value="alpha/beta hydrolase"/>
    <property type="match status" value="1"/>
</dbReference>
<reference evidence="3 4" key="1">
    <citation type="journal article" date="2018" name="Nat. Biotechnol.">
        <title>A standardized bacterial taxonomy based on genome phylogeny substantially revises the tree of life.</title>
        <authorList>
            <person name="Parks D.H."/>
            <person name="Chuvochina M."/>
            <person name="Waite D.W."/>
            <person name="Rinke C."/>
            <person name="Skarshewski A."/>
            <person name="Chaumeil P.A."/>
            <person name="Hugenholtz P."/>
        </authorList>
    </citation>
    <scope>NUCLEOTIDE SEQUENCE [LARGE SCALE GENOMIC DNA]</scope>
    <source>
        <strain evidence="3">UBA11728</strain>
    </source>
</reference>
<name>A0A3D2X8W0_9FIRM</name>
<gene>
    <name evidence="3" type="ORF">DHW61_14430</name>
</gene>
<protein>
    <recommendedName>
        <fullName evidence="2">BD-FAE-like domain-containing protein</fullName>
    </recommendedName>
</protein>
<sequence length="380" mass="42680">MIFLKRAGISRFRREIVMNKAILILYFSSRKLKRAGLKMRRPFHKKKPVGAFITPQDTVDSIIEHPVLVEEKAKIYPRSKENDIMAIQTLDKFASGFSKTTGQIYADGLNAIIKNHSNKVRVYRQIYSEEEIKKDHTKANASLHYFPSGKKSKFIIVCPGGAYANCEALSEGYPLALHLNGLGYTAFVLSYRVREEANNLAPVEDLAAAVRYVLDRAEELNIVPEDYAVLGFSAGGHLVGCYGLDNIGYKKFNMPKPGAIMIAYGLISTEKFPHCNKFLLGPEPDEKAVSAISIDKNITPDYPPVFFWAGKNDLLLDYHHHGDELEKALKMNEIPYEYHLYEKAQHGISLGIGTEAEGWVDKAAAFWAKHSTNVRSTNVH</sequence>
<dbReference type="InterPro" id="IPR049492">
    <property type="entry name" value="BD-FAE-like_dom"/>
</dbReference>
<dbReference type="InterPro" id="IPR029058">
    <property type="entry name" value="AB_hydrolase_fold"/>
</dbReference>
<evidence type="ECO:0000313" key="4">
    <source>
        <dbReference type="Proteomes" id="UP000262969"/>
    </source>
</evidence>
<comment type="caution">
    <text evidence="3">The sequence shown here is derived from an EMBL/GenBank/DDBJ whole genome shotgun (WGS) entry which is preliminary data.</text>
</comment>
<accession>A0A3D2X8W0</accession>
<dbReference type="PANTHER" id="PTHR48081:SF6">
    <property type="entry name" value="PEPTIDASE S9 PROLYL OLIGOPEPTIDASE CATALYTIC DOMAIN-CONTAINING PROTEIN"/>
    <property type="match status" value="1"/>
</dbReference>
<feature type="domain" description="BD-FAE-like" evidence="2">
    <location>
        <begin position="147"/>
        <end position="319"/>
    </location>
</feature>
<dbReference type="AlphaFoldDB" id="A0A3D2X8W0"/>
<dbReference type="Pfam" id="PF20434">
    <property type="entry name" value="BD-FAE"/>
    <property type="match status" value="1"/>
</dbReference>
<dbReference type="Proteomes" id="UP000262969">
    <property type="component" value="Unassembled WGS sequence"/>
</dbReference>
<keyword evidence="1" id="KW-0378">Hydrolase</keyword>
<evidence type="ECO:0000259" key="2">
    <source>
        <dbReference type="Pfam" id="PF20434"/>
    </source>
</evidence>
<dbReference type="PANTHER" id="PTHR48081">
    <property type="entry name" value="AB HYDROLASE SUPERFAMILY PROTEIN C4A8.06C"/>
    <property type="match status" value="1"/>
</dbReference>
<organism evidence="3 4">
    <name type="scientific">Lachnoclostridium phytofermentans</name>
    <dbReference type="NCBI Taxonomy" id="66219"/>
    <lineage>
        <taxon>Bacteria</taxon>
        <taxon>Bacillati</taxon>
        <taxon>Bacillota</taxon>
        <taxon>Clostridia</taxon>
        <taxon>Lachnospirales</taxon>
        <taxon>Lachnospiraceae</taxon>
    </lineage>
</organism>
<dbReference type="EMBL" id="DPVV01000480">
    <property type="protein sequence ID" value="HCL03580.1"/>
    <property type="molecule type" value="Genomic_DNA"/>
</dbReference>
<dbReference type="GO" id="GO:0016787">
    <property type="term" value="F:hydrolase activity"/>
    <property type="evidence" value="ECO:0007669"/>
    <property type="project" value="UniProtKB-KW"/>
</dbReference>
<dbReference type="InterPro" id="IPR050300">
    <property type="entry name" value="GDXG_lipolytic_enzyme"/>
</dbReference>
<evidence type="ECO:0000313" key="3">
    <source>
        <dbReference type="EMBL" id="HCL03580.1"/>
    </source>
</evidence>